<dbReference type="SUPFAM" id="SSF110087">
    <property type="entry name" value="DR1885-like metal-binding protein"/>
    <property type="match status" value="1"/>
</dbReference>
<feature type="transmembrane region" description="Helical" evidence="1">
    <location>
        <begin position="392"/>
        <end position="415"/>
    </location>
</feature>
<feature type="non-terminal residue" evidence="2">
    <location>
        <position position="1"/>
    </location>
</feature>
<dbReference type="AlphaFoldDB" id="A0A9Q0N7Q7"/>
<evidence type="ECO:0008006" key="4">
    <source>
        <dbReference type="Google" id="ProtNLM"/>
    </source>
</evidence>
<protein>
    <recommendedName>
        <fullName evidence="4">Copper chaperone PCu(A)C</fullName>
    </recommendedName>
</protein>
<dbReference type="Pfam" id="PF10877">
    <property type="entry name" value="DUF2671"/>
    <property type="match status" value="1"/>
</dbReference>
<evidence type="ECO:0000313" key="2">
    <source>
        <dbReference type="EMBL" id="KAJ6645134.1"/>
    </source>
</evidence>
<proteinExistence type="predicted"/>
<dbReference type="OrthoDB" id="10537967at2759"/>
<sequence length="543" mass="59648">NRKIALLLSLKNQNFLAQHTPHYKKLIKLSRMKEKNIPILNVQTKKDTNPLDTDNNPFFNVRYICQSTTLITESIQKGFDVAQLSNGDITVTEIKTVNVHYNWDSNIITIIAVSLCFSLSVCFAATSSDNNPGNAAVSIETLDAWARPSMSTNAGKRNNSAIYLEIVNNSNTDYNLVNVSSDVANRVELHESFVDEKGVSKMVKLDKLVIPTKTSAVLQPGGMHIMLLDLKTILKVGDKFDLFLYFDNNIQKVVQVEFNHKGDIIMTDKTTLPSKAIVLLNPAYDDPTSLKLRNGIITGSQKNGLTIVEIIQSKGPYDHATLGQLTRQIMTCSNKPVTILIDEDLRHTTINTLLWAVLGTLSSANLITVTTYNRCYEKVLLQKDYMSQKLGFWSVFGLVIASQIGTGILILPASLASFGIFSLVGWDLFYSSNNAFSSLVVASANSGVSLRRVLATAPTMAIIAPNEKAYRQLKPYEVTSIAIPKANTVPKLTNIAINPTTGYCIGGLVVSIKYNSAPVASPKDDMPCTIRQIVINTEAVIPI</sequence>
<feature type="non-terminal residue" evidence="2">
    <location>
        <position position="543"/>
    </location>
</feature>
<dbReference type="InterPro" id="IPR058248">
    <property type="entry name" value="Lxx211020-like"/>
</dbReference>
<dbReference type="Proteomes" id="UP001151699">
    <property type="component" value="Chromosome A"/>
</dbReference>
<evidence type="ECO:0000313" key="3">
    <source>
        <dbReference type="Proteomes" id="UP001151699"/>
    </source>
</evidence>
<evidence type="ECO:0000256" key="1">
    <source>
        <dbReference type="SAM" id="Phobius"/>
    </source>
</evidence>
<keyword evidence="1" id="KW-0472">Membrane</keyword>
<gene>
    <name evidence="2" type="ORF">Bhyg_00336</name>
</gene>
<organism evidence="2 3">
    <name type="scientific">Pseudolycoriella hygida</name>
    <dbReference type="NCBI Taxonomy" id="35572"/>
    <lineage>
        <taxon>Eukaryota</taxon>
        <taxon>Metazoa</taxon>
        <taxon>Ecdysozoa</taxon>
        <taxon>Arthropoda</taxon>
        <taxon>Hexapoda</taxon>
        <taxon>Insecta</taxon>
        <taxon>Pterygota</taxon>
        <taxon>Neoptera</taxon>
        <taxon>Endopterygota</taxon>
        <taxon>Diptera</taxon>
        <taxon>Nematocera</taxon>
        <taxon>Sciaroidea</taxon>
        <taxon>Sciaridae</taxon>
        <taxon>Pseudolycoriella</taxon>
    </lineage>
</organism>
<dbReference type="EMBL" id="WJQU01000001">
    <property type="protein sequence ID" value="KAJ6645134.1"/>
    <property type="molecule type" value="Genomic_DNA"/>
</dbReference>
<dbReference type="PANTHER" id="PTHR36302">
    <property type="entry name" value="BLR7088 PROTEIN"/>
    <property type="match status" value="1"/>
</dbReference>
<name>A0A9Q0N7Q7_9DIPT</name>
<comment type="caution">
    <text evidence="2">The sequence shown here is derived from an EMBL/GenBank/DDBJ whole genome shotgun (WGS) entry which is preliminary data.</text>
</comment>
<dbReference type="PANTHER" id="PTHR36302:SF1">
    <property type="entry name" value="COPPER CHAPERONE PCU(A)C"/>
    <property type="match status" value="1"/>
</dbReference>
<keyword evidence="1" id="KW-0812">Transmembrane</keyword>
<dbReference type="InterPro" id="IPR007410">
    <property type="entry name" value="LpqE-like"/>
</dbReference>
<keyword evidence="1" id="KW-1133">Transmembrane helix</keyword>
<keyword evidence="3" id="KW-1185">Reference proteome</keyword>
<dbReference type="Gene3D" id="2.60.40.1890">
    <property type="entry name" value="PCu(A)C copper chaperone"/>
    <property type="match status" value="1"/>
</dbReference>
<accession>A0A9Q0N7Q7</accession>
<dbReference type="InterPro" id="IPR036182">
    <property type="entry name" value="PCuAC_sf"/>
</dbReference>
<reference evidence="2" key="1">
    <citation type="submission" date="2022-07" db="EMBL/GenBank/DDBJ databases">
        <authorList>
            <person name="Trinca V."/>
            <person name="Uliana J.V.C."/>
            <person name="Torres T.T."/>
            <person name="Ward R.J."/>
            <person name="Monesi N."/>
        </authorList>
    </citation>
    <scope>NUCLEOTIDE SEQUENCE</scope>
    <source>
        <strain evidence="2">HSMRA1968</strain>
        <tissue evidence="2">Whole embryos</tissue>
    </source>
</reference>
<dbReference type="InterPro" id="IPR022715">
    <property type="entry name" value="DUF2671"/>
</dbReference>
<dbReference type="Pfam" id="PF04314">
    <property type="entry name" value="PCuAC"/>
    <property type="match status" value="1"/>
</dbReference>
<feature type="transmembrane region" description="Helical" evidence="1">
    <location>
        <begin position="353"/>
        <end position="372"/>
    </location>
</feature>